<name>A0A8X6L4I5_TRICU</name>
<reference evidence="1" key="1">
    <citation type="submission" date="2020-07" db="EMBL/GenBank/DDBJ databases">
        <title>Multicomponent nature underlies the extraordinary mechanical properties of spider dragline silk.</title>
        <authorList>
            <person name="Kono N."/>
            <person name="Nakamura H."/>
            <person name="Mori M."/>
            <person name="Yoshida Y."/>
            <person name="Ohtoshi R."/>
            <person name="Malay A.D."/>
            <person name="Moran D.A.P."/>
            <person name="Tomita M."/>
            <person name="Numata K."/>
            <person name="Arakawa K."/>
        </authorList>
    </citation>
    <scope>NUCLEOTIDE SEQUENCE</scope>
</reference>
<comment type="caution">
    <text evidence="1">The sequence shown here is derived from an EMBL/GenBank/DDBJ whole genome shotgun (WGS) entry which is preliminary data.</text>
</comment>
<sequence>MNPCFNTNQLSSGIRHWSENNSQRITHLPMMSPEFNPFPFSNCAMSSYSYINQQCVSSGYYQSEYFNNELNPHVNANVPAISKTEENVPLMVIFPNTEE</sequence>
<gene>
    <name evidence="1" type="ORF">TNCT_576041</name>
</gene>
<organism evidence="1 2">
    <name type="scientific">Trichonephila clavata</name>
    <name type="common">Joro spider</name>
    <name type="synonym">Nephila clavata</name>
    <dbReference type="NCBI Taxonomy" id="2740835"/>
    <lineage>
        <taxon>Eukaryota</taxon>
        <taxon>Metazoa</taxon>
        <taxon>Ecdysozoa</taxon>
        <taxon>Arthropoda</taxon>
        <taxon>Chelicerata</taxon>
        <taxon>Arachnida</taxon>
        <taxon>Araneae</taxon>
        <taxon>Araneomorphae</taxon>
        <taxon>Entelegynae</taxon>
        <taxon>Araneoidea</taxon>
        <taxon>Nephilidae</taxon>
        <taxon>Trichonephila</taxon>
    </lineage>
</organism>
<dbReference type="EMBL" id="BMAO01024397">
    <property type="protein sequence ID" value="GFQ95116.1"/>
    <property type="molecule type" value="Genomic_DNA"/>
</dbReference>
<protein>
    <submittedName>
        <fullName evidence="1">Uncharacterized protein</fullName>
    </submittedName>
</protein>
<keyword evidence="2" id="KW-1185">Reference proteome</keyword>
<dbReference type="AlphaFoldDB" id="A0A8X6L4I5"/>
<proteinExistence type="predicted"/>
<evidence type="ECO:0000313" key="2">
    <source>
        <dbReference type="Proteomes" id="UP000887116"/>
    </source>
</evidence>
<dbReference type="Proteomes" id="UP000887116">
    <property type="component" value="Unassembled WGS sequence"/>
</dbReference>
<accession>A0A8X6L4I5</accession>
<evidence type="ECO:0000313" key="1">
    <source>
        <dbReference type="EMBL" id="GFQ95116.1"/>
    </source>
</evidence>